<dbReference type="Gene3D" id="3.30.2320.10">
    <property type="entry name" value="hypothetical protein PF0899 domain"/>
    <property type="match status" value="1"/>
</dbReference>
<accession>A0ABU7FTJ1</accession>
<gene>
    <name evidence="3" type="ORF">VXC91_33905</name>
</gene>
<reference evidence="3" key="1">
    <citation type="submission" date="2024-01" db="EMBL/GenBank/DDBJ databases">
        <title>First draft genome sequence data of TA4-1, the type strain of Gram-positive actinobacterium Streptomyces chiangmaiensis.</title>
        <authorList>
            <person name="Yasawong M."/>
            <person name="Nantapong N."/>
        </authorList>
    </citation>
    <scope>NUCLEOTIDE SEQUENCE</scope>
    <source>
        <strain evidence="3">TA4-1</strain>
    </source>
</reference>
<comment type="caution">
    <text evidence="3">The sequence shown here is derived from an EMBL/GenBank/DDBJ whole genome shotgun (WGS) entry which is preliminary data.</text>
</comment>
<dbReference type="InterPro" id="IPR054612">
    <property type="entry name" value="Phage_capsid-like_C"/>
</dbReference>
<dbReference type="EMBL" id="JAYWVC010000181">
    <property type="protein sequence ID" value="MED7826803.1"/>
    <property type="molecule type" value="Genomic_DNA"/>
</dbReference>
<dbReference type="RefSeq" id="WP_329511196.1">
    <property type="nucleotide sequence ID" value="NZ_BAAAYZ010000232.1"/>
</dbReference>
<organism evidence="3 4">
    <name type="scientific">Streptomyces chiangmaiensis</name>
    <dbReference type="NCBI Taxonomy" id="766497"/>
    <lineage>
        <taxon>Bacteria</taxon>
        <taxon>Bacillati</taxon>
        <taxon>Actinomycetota</taxon>
        <taxon>Actinomycetes</taxon>
        <taxon>Kitasatosporales</taxon>
        <taxon>Streptomycetaceae</taxon>
        <taxon>Streptomyces</taxon>
    </lineage>
</organism>
<dbReference type="SUPFAM" id="SSF56563">
    <property type="entry name" value="Major capsid protein gp5"/>
    <property type="match status" value="1"/>
</dbReference>
<dbReference type="Gene3D" id="3.30.2400.10">
    <property type="entry name" value="Major capsid protein gp5"/>
    <property type="match status" value="1"/>
</dbReference>
<dbReference type="InterPro" id="IPR024455">
    <property type="entry name" value="Phage_capsid"/>
</dbReference>
<evidence type="ECO:0000256" key="1">
    <source>
        <dbReference type="ARBA" id="ARBA00004328"/>
    </source>
</evidence>
<evidence type="ECO:0000313" key="3">
    <source>
        <dbReference type="EMBL" id="MED7826803.1"/>
    </source>
</evidence>
<name>A0ABU7FTJ1_9ACTN</name>
<comment type="subcellular location">
    <subcellularLocation>
        <location evidence="1">Virion</location>
    </subcellularLocation>
</comment>
<dbReference type="Pfam" id="PF05065">
    <property type="entry name" value="Phage_capsid"/>
    <property type="match status" value="1"/>
</dbReference>
<dbReference type="NCBIfam" id="TIGR01554">
    <property type="entry name" value="major_cap_HK97"/>
    <property type="match status" value="1"/>
</dbReference>
<dbReference type="Proteomes" id="UP001333996">
    <property type="component" value="Unassembled WGS sequence"/>
</dbReference>
<proteinExistence type="predicted"/>
<evidence type="ECO:0000259" key="2">
    <source>
        <dbReference type="Pfam" id="PF05065"/>
    </source>
</evidence>
<protein>
    <submittedName>
        <fullName evidence="3">Phage major capsid protein</fullName>
    </submittedName>
</protein>
<feature type="domain" description="Phage capsid-like C-terminal" evidence="2">
    <location>
        <begin position="110"/>
        <end position="389"/>
    </location>
</feature>
<sequence>MSQVLAELKVRREKVYQESMALAEKAASEARHFSEDEERRWQDHQTALDALDERIGELKDQEQRAQDAAAAMDRLRGGTPSGPATRSWLPGLAEFRELQTEQRAVGTLGAFIPVQYANTYFDLLRKRTAVLDAGPVILPVQGAGSVKVPKVTSAVTIAGLAENTAITPADPSLSDITLDPKKFAAMTLIAREAIEDSQPELRQVVANSLLRDMAVELDRQLVTGDGTGQNLRGLRNTTGATAGPSTGTNGGALTFAFLADTMAAYDGANLDPDRSAWIMHSRTWSSVRKLVDSQQRPIVSIDPTQGVRPTLWGRPVYISNSLSITETTGTSTDCSSIILADMSQVVVAVARQVELQVDESFAFNADQVAVRVTCRYDIGVPQPTAVVLTTGVRP</sequence>
<keyword evidence="4" id="KW-1185">Reference proteome</keyword>
<evidence type="ECO:0000313" key="4">
    <source>
        <dbReference type="Proteomes" id="UP001333996"/>
    </source>
</evidence>